<reference evidence="1 2" key="1">
    <citation type="submission" date="2014-04" db="EMBL/GenBank/DDBJ databases">
        <authorList>
            <consortium name="DOE Joint Genome Institute"/>
            <person name="Kuo A."/>
            <person name="Ruytinx J."/>
            <person name="Rineau F."/>
            <person name="Colpaert J."/>
            <person name="Kohler A."/>
            <person name="Nagy L.G."/>
            <person name="Floudas D."/>
            <person name="Copeland A."/>
            <person name="Barry K.W."/>
            <person name="Cichocki N."/>
            <person name="Veneault-Fourrey C."/>
            <person name="LaButti K."/>
            <person name="Lindquist E.A."/>
            <person name="Lipzen A."/>
            <person name="Lundell T."/>
            <person name="Morin E."/>
            <person name="Murat C."/>
            <person name="Sun H."/>
            <person name="Tunlid A."/>
            <person name="Henrissat B."/>
            <person name="Grigoriev I.V."/>
            <person name="Hibbett D.S."/>
            <person name="Martin F."/>
            <person name="Nordberg H.P."/>
            <person name="Cantor M.N."/>
            <person name="Hua S.X."/>
        </authorList>
    </citation>
    <scope>NUCLEOTIDE SEQUENCE [LARGE SCALE GENOMIC DNA]</scope>
    <source>
        <strain evidence="1 2">UH-Slu-Lm8-n1</strain>
    </source>
</reference>
<accession>A0A0D0B2A7</accession>
<dbReference type="HOGENOM" id="CLU_2706491_0_0_1"/>
<reference evidence="2" key="2">
    <citation type="submission" date="2015-01" db="EMBL/GenBank/DDBJ databases">
        <title>Evolutionary Origins and Diversification of the Mycorrhizal Mutualists.</title>
        <authorList>
            <consortium name="DOE Joint Genome Institute"/>
            <consortium name="Mycorrhizal Genomics Consortium"/>
            <person name="Kohler A."/>
            <person name="Kuo A."/>
            <person name="Nagy L.G."/>
            <person name="Floudas D."/>
            <person name="Copeland A."/>
            <person name="Barry K.W."/>
            <person name="Cichocki N."/>
            <person name="Veneault-Fourrey C."/>
            <person name="LaButti K."/>
            <person name="Lindquist E.A."/>
            <person name="Lipzen A."/>
            <person name="Lundell T."/>
            <person name="Morin E."/>
            <person name="Murat C."/>
            <person name="Riley R."/>
            <person name="Ohm R."/>
            <person name="Sun H."/>
            <person name="Tunlid A."/>
            <person name="Henrissat B."/>
            <person name="Grigoriev I.V."/>
            <person name="Hibbett D.S."/>
            <person name="Martin F."/>
        </authorList>
    </citation>
    <scope>NUCLEOTIDE SEQUENCE [LARGE SCALE GENOMIC DNA]</scope>
    <source>
        <strain evidence="2">UH-Slu-Lm8-n1</strain>
    </source>
</reference>
<gene>
    <name evidence="1" type="ORF">CY34DRAFT_798522</name>
</gene>
<dbReference type="Proteomes" id="UP000054485">
    <property type="component" value="Unassembled WGS sequence"/>
</dbReference>
<keyword evidence="2" id="KW-1185">Reference proteome</keyword>
<evidence type="ECO:0000313" key="2">
    <source>
        <dbReference type="Proteomes" id="UP000054485"/>
    </source>
</evidence>
<sequence length="73" mass="8298">MIPRYPYESTRISRATVIKPLQRTINVNTSLATHSQAWKLSMTWMSLSSQSGLSKLWSLLLIKRTEAAVTAEF</sequence>
<proteinExistence type="predicted"/>
<protein>
    <submittedName>
        <fullName evidence="1">Uncharacterized protein</fullName>
    </submittedName>
</protein>
<dbReference type="EMBL" id="KN835140">
    <property type="protein sequence ID" value="KIK48141.1"/>
    <property type="molecule type" value="Genomic_DNA"/>
</dbReference>
<evidence type="ECO:0000313" key="1">
    <source>
        <dbReference type="EMBL" id="KIK48141.1"/>
    </source>
</evidence>
<dbReference type="InParanoid" id="A0A0D0B2A7"/>
<organism evidence="1 2">
    <name type="scientific">Suillus luteus UH-Slu-Lm8-n1</name>
    <dbReference type="NCBI Taxonomy" id="930992"/>
    <lineage>
        <taxon>Eukaryota</taxon>
        <taxon>Fungi</taxon>
        <taxon>Dikarya</taxon>
        <taxon>Basidiomycota</taxon>
        <taxon>Agaricomycotina</taxon>
        <taxon>Agaricomycetes</taxon>
        <taxon>Agaricomycetidae</taxon>
        <taxon>Boletales</taxon>
        <taxon>Suillineae</taxon>
        <taxon>Suillaceae</taxon>
        <taxon>Suillus</taxon>
    </lineage>
</organism>
<name>A0A0D0B2A7_9AGAM</name>
<dbReference type="AlphaFoldDB" id="A0A0D0B2A7"/>